<keyword evidence="3" id="KW-0489">Methyltransferase</keyword>
<keyword evidence="4" id="KW-1185">Reference proteome</keyword>
<comment type="similarity">
    <text evidence="1">Belongs to the methyltransferase superfamily. LaeA methyltransferase family.</text>
</comment>
<dbReference type="GO" id="GO:0032259">
    <property type="term" value="P:methylation"/>
    <property type="evidence" value="ECO:0007669"/>
    <property type="project" value="UniProtKB-KW"/>
</dbReference>
<dbReference type="eggNOG" id="ENOG502QWIX">
    <property type="taxonomic scope" value="Eukaryota"/>
</dbReference>
<dbReference type="EMBL" id="JMSE01001523">
    <property type="protein sequence ID" value="KDN60313.1"/>
    <property type="molecule type" value="Genomic_DNA"/>
</dbReference>
<dbReference type="SUPFAM" id="SSF53335">
    <property type="entry name" value="S-adenosyl-L-methionine-dependent methyltransferases"/>
    <property type="match status" value="1"/>
</dbReference>
<dbReference type="OrthoDB" id="2013972at2759"/>
<reference evidence="4" key="1">
    <citation type="journal article" date="2014" name="Genome Announc.">
        <title>Draft genome sequence of Colletotrichum sublineola, a destructive pathogen of cultivated sorghum.</title>
        <authorList>
            <person name="Baroncelli R."/>
            <person name="Sanz-Martin J.M."/>
            <person name="Rech G.E."/>
            <person name="Sukno S.A."/>
            <person name="Thon M.R."/>
        </authorList>
    </citation>
    <scope>NUCLEOTIDE SEQUENCE [LARGE SCALE GENOMIC DNA]</scope>
    <source>
        <strain evidence="4">TX430BB</strain>
    </source>
</reference>
<organism evidence="3 4">
    <name type="scientific">Colletotrichum sublineola</name>
    <name type="common">Sorghum anthracnose fungus</name>
    <dbReference type="NCBI Taxonomy" id="1173701"/>
    <lineage>
        <taxon>Eukaryota</taxon>
        <taxon>Fungi</taxon>
        <taxon>Dikarya</taxon>
        <taxon>Ascomycota</taxon>
        <taxon>Pezizomycotina</taxon>
        <taxon>Sordariomycetes</taxon>
        <taxon>Hypocreomycetidae</taxon>
        <taxon>Glomerellales</taxon>
        <taxon>Glomerellaceae</taxon>
        <taxon>Colletotrichum</taxon>
        <taxon>Colletotrichum graminicola species complex</taxon>
    </lineage>
</organism>
<comment type="caution">
    <text evidence="3">The sequence shown here is derived from an EMBL/GenBank/DDBJ whole genome shotgun (WGS) entry which is preliminary data.</text>
</comment>
<evidence type="ECO:0000313" key="3">
    <source>
        <dbReference type="EMBL" id="KDN60313.1"/>
    </source>
</evidence>
<evidence type="ECO:0000313" key="4">
    <source>
        <dbReference type="Proteomes" id="UP000027238"/>
    </source>
</evidence>
<dbReference type="PANTHER" id="PTHR43591:SF10">
    <property type="entry name" value="ABC TRANSMEMBRANE TYPE-1 DOMAIN-CONTAINING PROTEIN-RELATED"/>
    <property type="match status" value="1"/>
</dbReference>
<evidence type="ECO:0000256" key="2">
    <source>
        <dbReference type="SAM" id="MobiDB-lite"/>
    </source>
</evidence>
<accession>A0A066WTU9</accession>
<protein>
    <submittedName>
        <fullName evidence="3">Putative TAM domain methyltransferase</fullName>
    </submittedName>
</protein>
<feature type="region of interest" description="Disordered" evidence="2">
    <location>
        <begin position="1"/>
        <end position="25"/>
    </location>
</feature>
<feature type="compositionally biased region" description="Low complexity" evidence="2">
    <location>
        <begin position="1"/>
        <end position="12"/>
    </location>
</feature>
<dbReference type="Proteomes" id="UP000027238">
    <property type="component" value="Unassembled WGS sequence"/>
</dbReference>
<dbReference type="Pfam" id="PF13489">
    <property type="entry name" value="Methyltransf_23"/>
    <property type="match status" value="1"/>
</dbReference>
<proteinExistence type="inferred from homology"/>
<dbReference type="OMA" id="IDYPKEY"/>
<dbReference type="Gene3D" id="3.40.50.150">
    <property type="entry name" value="Vaccinia Virus protein VP39"/>
    <property type="match status" value="1"/>
</dbReference>
<name>A0A066WTU9_COLSU</name>
<dbReference type="HOGENOM" id="CLU_010595_1_0_1"/>
<dbReference type="STRING" id="1173701.A0A066WTU9"/>
<sequence>MSEPGANPAANPAVPPPNTVTAPDNPSFIEVDEAFLAKDAFEIDDRLSSNTASLTSSIIDYPEEYGGRYHVYQSCSYQFPNGKREMDRLDLSHSLVVRTTGGLFLAPIDKDKTHRILDVGTGTGIWAIEVGDKFPNAEVVGTDLSAIQPEFVPPKVTFEIDDAESAWVGPTLLFESDDGSLRDNHETMKWKKMGNEIADQIGRDFSPGPKLHNWTTEASFRNVTHEHYKIPKGPWPKDPHYKDLGMLNLVQLMDGLEAFTLRPFARF</sequence>
<dbReference type="PANTHER" id="PTHR43591">
    <property type="entry name" value="METHYLTRANSFERASE"/>
    <property type="match status" value="1"/>
</dbReference>
<dbReference type="CDD" id="cd02440">
    <property type="entry name" value="AdoMet_MTases"/>
    <property type="match status" value="1"/>
</dbReference>
<dbReference type="InterPro" id="IPR029063">
    <property type="entry name" value="SAM-dependent_MTases_sf"/>
</dbReference>
<dbReference type="AlphaFoldDB" id="A0A066WTU9"/>
<dbReference type="GO" id="GO:0008168">
    <property type="term" value="F:methyltransferase activity"/>
    <property type="evidence" value="ECO:0007669"/>
    <property type="project" value="UniProtKB-KW"/>
</dbReference>
<evidence type="ECO:0000256" key="1">
    <source>
        <dbReference type="ARBA" id="ARBA00038158"/>
    </source>
</evidence>
<gene>
    <name evidence="3" type="ORF">CSUB01_08524</name>
</gene>
<keyword evidence="3" id="KW-0808">Transferase</keyword>